<reference evidence="4" key="1">
    <citation type="submission" date="2025-08" db="UniProtKB">
        <authorList>
            <consortium name="RefSeq"/>
        </authorList>
    </citation>
    <scope>IDENTIFICATION</scope>
</reference>
<dbReference type="InterPro" id="IPR027417">
    <property type="entry name" value="P-loop_NTPase"/>
</dbReference>
<keyword evidence="2" id="KW-0342">GTP-binding</keyword>
<evidence type="ECO:0000256" key="1">
    <source>
        <dbReference type="ARBA" id="ARBA00022741"/>
    </source>
</evidence>
<keyword evidence="3" id="KW-1185">Reference proteome</keyword>
<proteinExistence type="predicted"/>
<keyword evidence="1" id="KW-0547">Nucleotide-binding</keyword>
<dbReference type="Gene3D" id="3.40.50.300">
    <property type="entry name" value="P-loop containing nucleotide triphosphate hydrolases"/>
    <property type="match status" value="1"/>
</dbReference>
<accession>A0A6P7TIT9</accession>
<dbReference type="GO" id="GO:0003924">
    <property type="term" value="F:GTPase activity"/>
    <property type="evidence" value="ECO:0007669"/>
    <property type="project" value="InterPro"/>
</dbReference>
<dbReference type="KEGG" id="osn:115224687"/>
<name>A0A6P7TIT9_9MOLL</name>
<dbReference type="PANTHER" id="PTHR47977">
    <property type="entry name" value="RAS-RELATED PROTEIN RAB"/>
    <property type="match status" value="1"/>
</dbReference>
<dbReference type="AlphaFoldDB" id="A0A6P7TIT9"/>
<evidence type="ECO:0000313" key="3">
    <source>
        <dbReference type="Proteomes" id="UP000515154"/>
    </source>
</evidence>
<dbReference type="Pfam" id="PF00071">
    <property type="entry name" value="Ras"/>
    <property type="match status" value="1"/>
</dbReference>
<dbReference type="SMART" id="SM00173">
    <property type="entry name" value="RAS"/>
    <property type="match status" value="1"/>
</dbReference>
<dbReference type="Proteomes" id="UP000515154">
    <property type="component" value="Linkage group LG26"/>
</dbReference>
<dbReference type="InterPro" id="IPR050227">
    <property type="entry name" value="Rab"/>
</dbReference>
<organism evidence="3 4">
    <name type="scientific">Octopus sinensis</name>
    <name type="common">East Asian common octopus</name>
    <dbReference type="NCBI Taxonomy" id="2607531"/>
    <lineage>
        <taxon>Eukaryota</taxon>
        <taxon>Metazoa</taxon>
        <taxon>Spiralia</taxon>
        <taxon>Lophotrochozoa</taxon>
        <taxon>Mollusca</taxon>
        <taxon>Cephalopoda</taxon>
        <taxon>Coleoidea</taxon>
        <taxon>Octopodiformes</taxon>
        <taxon>Octopoda</taxon>
        <taxon>Incirrata</taxon>
        <taxon>Octopodidae</taxon>
        <taxon>Octopus</taxon>
    </lineage>
</organism>
<dbReference type="InterPro" id="IPR001806">
    <property type="entry name" value="Small_GTPase"/>
</dbReference>
<protein>
    <submittedName>
        <fullName evidence="4">Ras-related protein Rab-35-like isoform X1</fullName>
    </submittedName>
</protein>
<dbReference type="SMART" id="SM00175">
    <property type="entry name" value="RAB"/>
    <property type="match status" value="1"/>
</dbReference>
<sequence>MCATGYFHQVSMARYTLLYNNNKNNKKIYGDASDFTEDRDDGSRGRIDESIHQVNLVVTGEAETGKASLIDKFVKKNCVLNHRGELSHNMLQRRTDEDTKRWQRILLHLKDTSTDAQWEISHRSIVHGYLIVFDVTNKETFVNVPKWCSKIFQKASPVSRIILVGLNDGSKQRLISEKQATDLAASLGLIYQEVDLDTMESISSLFYRMIDMILSDSRKCRPEMDK</sequence>
<gene>
    <name evidence="4" type="primary">LOC115224687</name>
</gene>
<dbReference type="PROSITE" id="PS51419">
    <property type="entry name" value="RAB"/>
    <property type="match status" value="1"/>
</dbReference>
<dbReference type="RefSeq" id="XP_029651403.2">
    <property type="nucleotide sequence ID" value="XM_029795543.2"/>
</dbReference>
<dbReference type="SUPFAM" id="SSF52540">
    <property type="entry name" value="P-loop containing nucleoside triphosphate hydrolases"/>
    <property type="match status" value="1"/>
</dbReference>
<dbReference type="GO" id="GO:0005525">
    <property type="term" value="F:GTP binding"/>
    <property type="evidence" value="ECO:0007669"/>
    <property type="project" value="UniProtKB-KW"/>
</dbReference>
<evidence type="ECO:0000313" key="4">
    <source>
        <dbReference type="RefSeq" id="XP_029651403.2"/>
    </source>
</evidence>
<evidence type="ECO:0000256" key="2">
    <source>
        <dbReference type="ARBA" id="ARBA00023134"/>
    </source>
</evidence>